<evidence type="ECO:0000313" key="2">
    <source>
        <dbReference type="Proteomes" id="UP000266915"/>
    </source>
</evidence>
<keyword evidence="2" id="KW-1185">Reference proteome</keyword>
<sequence length="58" mass="6421">MRQATKDGSYVATLHDVSGQSFKFNLGPNGMTEDQIAQALEQLFKLSSIEYLKPTVTD</sequence>
<name>A0A3N2BXN6_9MICO</name>
<protein>
    <submittedName>
        <fullName evidence="1">Uncharacterized protein</fullName>
    </submittedName>
</protein>
<evidence type="ECO:0000313" key="1">
    <source>
        <dbReference type="EMBL" id="ROR80041.1"/>
    </source>
</evidence>
<dbReference type="RefSeq" id="WP_159453374.1">
    <property type="nucleotide sequence ID" value="NZ_FXAP01000002.1"/>
</dbReference>
<gene>
    <name evidence="1" type="ORF">EDD42_0073</name>
</gene>
<comment type="caution">
    <text evidence="1">The sequence shown here is derived from an EMBL/GenBank/DDBJ whole genome shotgun (WGS) entry which is preliminary data.</text>
</comment>
<reference evidence="1 2" key="1">
    <citation type="submission" date="2018-11" db="EMBL/GenBank/DDBJ databases">
        <title>Sequencing the genomes of 1000 actinobacteria strains.</title>
        <authorList>
            <person name="Klenk H.-P."/>
        </authorList>
    </citation>
    <scope>NUCLEOTIDE SEQUENCE [LARGE SCALE GENOMIC DNA]</scope>
    <source>
        <strain evidence="1 2">DSM 14012</strain>
    </source>
</reference>
<dbReference type="EMBL" id="RKHL01000001">
    <property type="protein sequence ID" value="ROR80041.1"/>
    <property type="molecule type" value="Genomic_DNA"/>
</dbReference>
<organism evidence="1 2">
    <name type="scientific">Plantibacter flavus</name>
    <dbReference type="NCBI Taxonomy" id="150123"/>
    <lineage>
        <taxon>Bacteria</taxon>
        <taxon>Bacillati</taxon>
        <taxon>Actinomycetota</taxon>
        <taxon>Actinomycetes</taxon>
        <taxon>Micrococcales</taxon>
        <taxon>Microbacteriaceae</taxon>
        <taxon>Plantibacter</taxon>
    </lineage>
</organism>
<proteinExistence type="predicted"/>
<dbReference type="Proteomes" id="UP000266915">
    <property type="component" value="Unassembled WGS sequence"/>
</dbReference>
<accession>A0A3N2BXN6</accession>
<dbReference type="AlphaFoldDB" id="A0A3N2BXN6"/>